<evidence type="ECO:0000313" key="2">
    <source>
        <dbReference type="EMBL" id="BCI60509.1"/>
    </source>
</evidence>
<protein>
    <recommendedName>
        <fullName evidence="4">Stage III sporulation protein AG</fullName>
    </recommendedName>
</protein>
<dbReference type="KEGG" id="sman:C12CBH8_11480"/>
<dbReference type="RefSeq" id="WP_090266396.1">
    <property type="nucleotide sequence ID" value="NZ_AP023321.1"/>
</dbReference>
<gene>
    <name evidence="2" type="ORF">C12CBH8_11480</name>
</gene>
<name>A0A7I8D4U7_9FIRM</name>
<organism evidence="2 3">
    <name type="scientific">Solibaculum mannosilyticum</name>
    <dbReference type="NCBI Taxonomy" id="2780922"/>
    <lineage>
        <taxon>Bacteria</taxon>
        <taxon>Bacillati</taxon>
        <taxon>Bacillota</taxon>
        <taxon>Clostridia</taxon>
        <taxon>Eubacteriales</taxon>
        <taxon>Oscillospiraceae</taxon>
        <taxon>Solibaculum</taxon>
    </lineage>
</organism>
<evidence type="ECO:0000256" key="1">
    <source>
        <dbReference type="SAM" id="Phobius"/>
    </source>
</evidence>
<keyword evidence="1" id="KW-0472">Membrane</keyword>
<keyword evidence="1" id="KW-1133">Transmembrane helix</keyword>
<dbReference type="EMBL" id="AP023321">
    <property type="protein sequence ID" value="BCI60509.1"/>
    <property type="molecule type" value="Genomic_DNA"/>
</dbReference>
<accession>A0A7I8D4U7</accession>
<proteinExistence type="predicted"/>
<sequence>MKGDAMGTIQGAFHKYVSGEKGKKIILIAGIAGMVLILLSSFWPKSETATKNEETTTTMTTSEYTDLLQQRLASIVNSIEGVGQSEIMVTLETGVQNIYANQEQKNTDKSQDITGENTTRIQERQDVEQNVILVDDPEGGEKALIKTQLEPQIKGVVVVCQGGDDPVVQTRISQAITTALDISSKRVCVTKRSSETK</sequence>
<dbReference type="Proteomes" id="UP000593890">
    <property type="component" value="Chromosome"/>
</dbReference>
<keyword evidence="1" id="KW-0812">Transmembrane</keyword>
<keyword evidence="3" id="KW-1185">Reference proteome</keyword>
<evidence type="ECO:0008006" key="4">
    <source>
        <dbReference type="Google" id="ProtNLM"/>
    </source>
</evidence>
<feature type="transmembrane region" description="Helical" evidence="1">
    <location>
        <begin position="25"/>
        <end position="43"/>
    </location>
</feature>
<dbReference type="AlphaFoldDB" id="A0A7I8D4U7"/>
<evidence type="ECO:0000313" key="3">
    <source>
        <dbReference type="Proteomes" id="UP000593890"/>
    </source>
</evidence>
<reference evidence="3" key="1">
    <citation type="submission" date="2020-07" db="EMBL/GenBank/DDBJ databases">
        <title>Complete genome sequencing of Clostridia bacterium strain 12CBH8.</title>
        <authorList>
            <person name="Sakamoto M."/>
            <person name="Murakami T."/>
            <person name="Mori H."/>
        </authorList>
    </citation>
    <scope>NUCLEOTIDE SEQUENCE [LARGE SCALE GENOMIC DNA]</scope>
    <source>
        <strain evidence="3">12CBH8</strain>
    </source>
</reference>